<proteinExistence type="predicted"/>
<gene>
    <name evidence="2" type="ORF">CspeluHIS016_0309090</name>
</gene>
<feature type="region of interest" description="Disordered" evidence="1">
    <location>
        <begin position="333"/>
        <end position="443"/>
    </location>
</feature>
<name>A0AAD3YCP4_9TREE</name>
<feature type="region of interest" description="Disordered" evidence="1">
    <location>
        <begin position="46"/>
        <end position="68"/>
    </location>
</feature>
<evidence type="ECO:0000313" key="2">
    <source>
        <dbReference type="EMBL" id="GMK57069.1"/>
    </source>
</evidence>
<dbReference type="PRINTS" id="PR01871">
    <property type="entry name" value="ANNEXINVII"/>
</dbReference>
<dbReference type="Proteomes" id="UP001222932">
    <property type="component" value="Unassembled WGS sequence"/>
</dbReference>
<feature type="compositionally biased region" description="Basic and acidic residues" evidence="1">
    <location>
        <begin position="190"/>
        <end position="228"/>
    </location>
</feature>
<evidence type="ECO:0000313" key="3">
    <source>
        <dbReference type="Proteomes" id="UP001222932"/>
    </source>
</evidence>
<reference evidence="2" key="1">
    <citation type="journal article" date="2023" name="BMC Genomics">
        <title>Chromosome-level genome assemblies of Cutaneotrichosporon spp. (Trichosporonales, Basidiomycota) reveal imbalanced evolution between nucleotide sequences and chromosome synteny.</title>
        <authorList>
            <person name="Kobayashi Y."/>
            <person name="Kayamori A."/>
            <person name="Aoki K."/>
            <person name="Shiwa Y."/>
            <person name="Matsutani M."/>
            <person name="Fujita N."/>
            <person name="Sugita T."/>
            <person name="Iwasaki W."/>
            <person name="Tanaka N."/>
            <person name="Takashima M."/>
        </authorList>
    </citation>
    <scope>NUCLEOTIDE SEQUENCE</scope>
    <source>
        <strain evidence="2">HIS016</strain>
    </source>
</reference>
<feature type="compositionally biased region" description="Polar residues" evidence="1">
    <location>
        <begin position="388"/>
        <end position="399"/>
    </location>
</feature>
<dbReference type="AlphaFoldDB" id="A0AAD3YCP4"/>
<keyword evidence="3" id="KW-1185">Reference proteome</keyword>
<protein>
    <submittedName>
        <fullName evidence="2">Uncharacterized protein</fullName>
    </submittedName>
</protein>
<feature type="compositionally biased region" description="Basic and acidic residues" evidence="1">
    <location>
        <begin position="519"/>
        <end position="530"/>
    </location>
</feature>
<evidence type="ECO:0000256" key="1">
    <source>
        <dbReference type="SAM" id="MobiDB-lite"/>
    </source>
</evidence>
<organism evidence="2 3">
    <name type="scientific">Cutaneotrichosporon spelunceum</name>
    <dbReference type="NCBI Taxonomy" id="1672016"/>
    <lineage>
        <taxon>Eukaryota</taxon>
        <taxon>Fungi</taxon>
        <taxon>Dikarya</taxon>
        <taxon>Basidiomycota</taxon>
        <taxon>Agaricomycotina</taxon>
        <taxon>Tremellomycetes</taxon>
        <taxon>Trichosporonales</taxon>
        <taxon>Trichosporonaceae</taxon>
        <taxon>Cutaneotrichosporon</taxon>
    </lineage>
</organism>
<accession>A0AAD3YCP4</accession>
<feature type="compositionally biased region" description="Pro residues" evidence="1">
    <location>
        <begin position="483"/>
        <end position="496"/>
    </location>
</feature>
<feature type="compositionally biased region" description="Pro residues" evidence="1">
    <location>
        <begin position="669"/>
        <end position="691"/>
    </location>
</feature>
<dbReference type="EMBL" id="BTCM01000003">
    <property type="protein sequence ID" value="GMK57069.1"/>
    <property type="molecule type" value="Genomic_DNA"/>
</dbReference>
<reference evidence="2" key="2">
    <citation type="submission" date="2023-06" db="EMBL/GenBank/DDBJ databases">
        <authorList>
            <person name="Kobayashi Y."/>
            <person name="Kayamori A."/>
            <person name="Aoki K."/>
            <person name="Shiwa Y."/>
            <person name="Fujita N."/>
            <person name="Sugita T."/>
            <person name="Iwasaki W."/>
            <person name="Tanaka N."/>
            <person name="Takashima M."/>
        </authorList>
    </citation>
    <scope>NUCLEOTIDE SEQUENCE</scope>
    <source>
        <strain evidence="2">HIS016</strain>
    </source>
</reference>
<feature type="region of interest" description="Disordered" evidence="1">
    <location>
        <begin position="455"/>
        <end position="724"/>
    </location>
</feature>
<feature type="compositionally biased region" description="Low complexity" evidence="1">
    <location>
        <begin position="372"/>
        <end position="387"/>
    </location>
</feature>
<feature type="region of interest" description="Disordered" evidence="1">
    <location>
        <begin position="156"/>
        <end position="256"/>
    </location>
</feature>
<sequence>MAPTSSQVLGTSPLSNHFAALSPEMNHASIEDPEMNAILGLAPHRAETTSSASTPVALEPPSRPKGPLKVYTRTEMLRLSGRARAPPKLPPFETWFGPLASSGARVDDPAIASINAPGGRRTGGAGSFGEGFGFGGGIGIGGRGLGRGGTRNIGLRRQQQQENPNIDPAIVEQGRGNFGGPMGKFSMRPTGERGMRLGGDEVRQHRDNDKGDRDRRRRDDGDWRRGERQQPSLHHNRNGEGSRRGPPGFTGPRYDDESVQPEWMVDVPAIEDPAIASSSAADTSVDGLVQFVPGEDLIAAHKRTMKARAAGGAGQDNWRGSEKPLVAFFSGQEATTAQVPTPTKPKEVNHASYFKKRNVIDDDDEEDDKNESSSQAFQSRFQRFFTQGNGPETGTSSVQPAPPLAHQAPSPQPPVQPPAQMRPSPIVRGPSEPQRPSPSPNAEDHLAKLMGVLATKNVSPAPRRPVSAEMGQQRMPPNLGHLPPFPGDQYPPPPPGLHYGHSPTEPASDYGMQPNRATSHRDMSPERPDMLPHMMPPPQHRGGHFSSPPPGADPHGYPFPGQRGPPPPPGPGYPRSPMGELPTNGPPAFYDRMGGPPPGVDLLQMLQRGPPPPPPPPPMGMLPPHPSMYGSPPGGHGSHGPSPDELLRNLQGGGLNGPTSGHMQYNRPPMGPGGPGYGPPPMQGFLPPPAPQFYQGGGGPPGPPPGMSMGPGGPRPPGMMPYPGAQNQEMLAALLGPRSHGH</sequence>
<feature type="compositionally biased region" description="Pro residues" evidence="1">
    <location>
        <begin position="563"/>
        <end position="574"/>
    </location>
</feature>
<feature type="compositionally biased region" description="Pro residues" evidence="1">
    <location>
        <begin position="609"/>
        <end position="626"/>
    </location>
</feature>
<comment type="caution">
    <text evidence="2">The sequence shown here is derived from an EMBL/GenBank/DDBJ whole genome shotgun (WGS) entry which is preliminary data.</text>
</comment>